<organism evidence="1 2">
    <name type="scientific">Eretmocerus hayati</name>
    <dbReference type="NCBI Taxonomy" id="131215"/>
    <lineage>
        <taxon>Eukaryota</taxon>
        <taxon>Metazoa</taxon>
        <taxon>Ecdysozoa</taxon>
        <taxon>Arthropoda</taxon>
        <taxon>Hexapoda</taxon>
        <taxon>Insecta</taxon>
        <taxon>Pterygota</taxon>
        <taxon>Neoptera</taxon>
        <taxon>Endopterygota</taxon>
        <taxon>Hymenoptera</taxon>
        <taxon>Apocrita</taxon>
        <taxon>Proctotrupomorpha</taxon>
        <taxon>Chalcidoidea</taxon>
        <taxon>Aphelinidae</taxon>
        <taxon>Aphelininae</taxon>
        <taxon>Eretmocerus</taxon>
    </lineage>
</organism>
<name>A0ACC2N1Y1_9HYME</name>
<evidence type="ECO:0000313" key="1">
    <source>
        <dbReference type="EMBL" id="KAJ8665135.1"/>
    </source>
</evidence>
<dbReference type="Proteomes" id="UP001239111">
    <property type="component" value="Chromosome 4"/>
</dbReference>
<proteinExistence type="predicted"/>
<keyword evidence="2" id="KW-1185">Reference proteome</keyword>
<gene>
    <name evidence="1" type="ORF">QAD02_006797</name>
</gene>
<evidence type="ECO:0000313" key="2">
    <source>
        <dbReference type="Proteomes" id="UP001239111"/>
    </source>
</evidence>
<dbReference type="EMBL" id="CM056744">
    <property type="protein sequence ID" value="KAJ8665135.1"/>
    <property type="molecule type" value="Genomic_DNA"/>
</dbReference>
<sequence>MAQIIGCVLVALGIIIISEPLPSLASSVEVFNLDTNKIRWKISKGNSIECNGNSQNELSFIISDAYCVKSLLPIDYNGTLAQESLDSTVNVLLDHEDGEDHLSYPAKIIYFYGGIALIFRSLEPTETAMGPDATTYLPKIMYERPRKDPATLDIYTFWAFDGSSVFYNLTDYFDSLPTLNKSYESVVKINKGEYDYEHHVCDGTIITRDVILSAAQCLQRFMPADYKKDKVDYVILDLSVQLGDDEHSKYEITKIVHRDYFMLLKLKSQLPVDVKMMKLFDHGEDMEPHQEAHLVTRGYMGKFAGPIYKFDNITQVAGIFSISPIYCRDMISTNSSYLCAEPLADENRTTYCPTHLGGPIMFGERQLGIISFMTQEDHEQKCFVWERFGIYPTVSSIRDWIDSAIQLLAENKKIDGPDSFVIHVQS</sequence>
<reference evidence="1" key="1">
    <citation type="submission" date="2023-04" db="EMBL/GenBank/DDBJ databases">
        <title>A chromosome-level genome assembly of the parasitoid wasp Eretmocerus hayati.</title>
        <authorList>
            <person name="Zhong Y."/>
            <person name="Liu S."/>
            <person name="Liu Y."/>
        </authorList>
    </citation>
    <scope>NUCLEOTIDE SEQUENCE</scope>
    <source>
        <strain evidence="1">ZJU_SS_LIU_2023</strain>
    </source>
</reference>
<comment type="caution">
    <text evidence="1">The sequence shown here is derived from an EMBL/GenBank/DDBJ whole genome shotgun (WGS) entry which is preliminary data.</text>
</comment>
<accession>A0ACC2N1Y1</accession>
<protein>
    <submittedName>
        <fullName evidence="1">Uncharacterized protein</fullName>
    </submittedName>
</protein>